<protein>
    <submittedName>
        <fullName evidence="1">Uncharacterized protein</fullName>
    </submittedName>
</protein>
<keyword evidence="2" id="KW-1185">Reference proteome</keyword>
<dbReference type="EMBL" id="CM042880">
    <property type="protein sequence ID" value="KAI4390007.1"/>
    <property type="molecule type" value="Genomic_DNA"/>
</dbReference>
<comment type="caution">
    <text evidence="1">The sequence shown here is derived from an EMBL/GenBank/DDBJ whole genome shotgun (WGS) entry which is preliminary data.</text>
</comment>
<evidence type="ECO:0000313" key="2">
    <source>
        <dbReference type="Proteomes" id="UP001057402"/>
    </source>
</evidence>
<proteinExistence type="predicted"/>
<dbReference type="Proteomes" id="UP001057402">
    <property type="component" value="Chromosome 1"/>
</dbReference>
<reference evidence="2" key="1">
    <citation type="journal article" date="2023" name="Front. Plant Sci.">
        <title>Chromosomal-level genome assembly of Melastoma candidum provides insights into trichome evolution.</title>
        <authorList>
            <person name="Zhong Y."/>
            <person name="Wu W."/>
            <person name="Sun C."/>
            <person name="Zou P."/>
            <person name="Liu Y."/>
            <person name="Dai S."/>
            <person name="Zhou R."/>
        </authorList>
    </citation>
    <scope>NUCLEOTIDE SEQUENCE [LARGE SCALE GENOMIC DNA]</scope>
</reference>
<name>A0ACB9SP64_9MYRT</name>
<accession>A0ACB9SP64</accession>
<sequence>METEEAQSLLERSWYSLNCSAKFDLVIIFFTSLPFTSLRPSLGKFPEGREAAAGQSIDPQAVGSPLILARPPNFVVPSPLLPPHRPLNYRHERG</sequence>
<organism evidence="1 2">
    <name type="scientific">Melastoma candidum</name>
    <dbReference type="NCBI Taxonomy" id="119954"/>
    <lineage>
        <taxon>Eukaryota</taxon>
        <taxon>Viridiplantae</taxon>
        <taxon>Streptophyta</taxon>
        <taxon>Embryophyta</taxon>
        <taxon>Tracheophyta</taxon>
        <taxon>Spermatophyta</taxon>
        <taxon>Magnoliopsida</taxon>
        <taxon>eudicotyledons</taxon>
        <taxon>Gunneridae</taxon>
        <taxon>Pentapetalae</taxon>
        <taxon>rosids</taxon>
        <taxon>malvids</taxon>
        <taxon>Myrtales</taxon>
        <taxon>Melastomataceae</taxon>
        <taxon>Melastomatoideae</taxon>
        <taxon>Melastomateae</taxon>
        <taxon>Melastoma</taxon>
    </lineage>
</organism>
<gene>
    <name evidence="1" type="ORF">MLD38_002166</name>
</gene>
<evidence type="ECO:0000313" key="1">
    <source>
        <dbReference type="EMBL" id="KAI4390007.1"/>
    </source>
</evidence>